<comment type="caution">
    <text evidence="1">The sequence shown here is derived from an EMBL/GenBank/DDBJ whole genome shotgun (WGS) entry which is preliminary data.</text>
</comment>
<accession>A0A2M7XDP3</accession>
<proteinExistence type="predicted"/>
<protein>
    <submittedName>
        <fullName evidence="1">Uncharacterized protein</fullName>
    </submittedName>
</protein>
<name>A0A2M7XDP3_9BACT</name>
<dbReference type="AlphaFoldDB" id="A0A2M7XDP3"/>
<reference evidence="2" key="1">
    <citation type="submission" date="2017-09" db="EMBL/GenBank/DDBJ databases">
        <title>Depth-based differentiation of microbial function through sediment-hosted aquifers and enrichment of novel symbionts in the deep terrestrial subsurface.</title>
        <authorList>
            <person name="Probst A.J."/>
            <person name="Ladd B."/>
            <person name="Jarett J.K."/>
            <person name="Geller-Mcgrath D.E."/>
            <person name="Sieber C.M.K."/>
            <person name="Emerson J.B."/>
            <person name="Anantharaman K."/>
            <person name="Thomas B.C."/>
            <person name="Malmstrom R."/>
            <person name="Stieglmeier M."/>
            <person name="Klingl A."/>
            <person name="Woyke T."/>
            <person name="Ryan C.M."/>
            <person name="Banfield J.F."/>
        </authorList>
    </citation>
    <scope>NUCLEOTIDE SEQUENCE [LARGE SCALE GENOMIC DNA]</scope>
</reference>
<dbReference type="EMBL" id="PFWT01000019">
    <property type="protein sequence ID" value="PJA45993.1"/>
    <property type="molecule type" value="Genomic_DNA"/>
</dbReference>
<gene>
    <name evidence="1" type="ORF">CO173_03910</name>
</gene>
<organism evidence="1 2">
    <name type="scientific">Candidatus Uhrbacteria bacterium CG_4_9_14_3_um_filter_41_35</name>
    <dbReference type="NCBI Taxonomy" id="1975034"/>
    <lineage>
        <taxon>Bacteria</taxon>
        <taxon>Candidatus Uhriibacteriota</taxon>
    </lineage>
</organism>
<sequence>MVAGSNIASWELVVITLAREDWLDTNRTRPVFNKNRELVGIEQPNGLIFSIDYTELRKAPKSVHQALFFIFKIAQLSTVQTDVMEQIFKSEKGRELARDISGVYSLLLIAHKKQLEQAIREVRPDLFYS</sequence>
<evidence type="ECO:0000313" key="2">
    <source>
        <dbReference type="Proteomes" id="UP000231263"/>
    </source>
</evidence>
<dbReference type="Proteomes" id="UP000231263">
    <property type="component" value="Unassembled WGS sequence"/>
</dbReference>
<evidence type="ECO:0000313" key="1">
    <source>
        <dbReference type="EMBL" id="PJA45993.1"/>
    </source>
</evidence>